<dbReference type="RefSeq" id="WP_054783943.1">
    <property type="nucleotide sequence ID" value="NZ_FPBD01000007.1"/>
</dbReference>
<evidence type="ECO:0000256" key="2">
    <source>
        <dbReference type="ARBA" id="ARBA00022723"/>
    </source>
</evidence>
<reference evidence="8" key="1">
    <citation type="submission" date="2016-10" db="EMBL/GenBank/DDBJ databases">
        <authorList>
            <person name="Varghese N."/>
            <person name="Submissions S."/>
        </authorList>
    </citation>
    <scope>NUCLEOTIDE SEQUENCE [LARGE SCALE GENOMIC DNA]</scope>
    <source>
        <strain evidence="8">DSM 17465</strain>
    </source>
</reference>
<evidence type="ECO:0000313" key="8">
    <source>
        <dbReference type="Proteomes" id="UP000183371"/>
    </source>
</evidence>
<dbReference type="GO" id="GO:0006790">
    <property type="term" value="P:sulfur compound metabolic process"/>
    <property type="evidence" value="ECO:0007669"/>
    <property type="project" value="TreeGrafter"/>
</dbReference>
<dbReference type="PANTHER" id="PTHR30468:SF1">
    <property type="entry name" value="ALPHA-KETOGLUTARATE-DEPENDENT SULFONATE DIOXYGENASE"/>
    <property type="match status" value="1"/>
</dbReference>
<dbReference type="InterPro" id="IPR042098">
    <property type="entry name" value="TauD-like_sf"/>
</dbReference>
<dbReference type="AlphaFoldDB" id="A0A1I7D1I2"/>
<evidence type="ECO:0000256" key="3">
    <source>
        <dbReference type="ARBA" id="ARBA00022964"/>
    </source>
</evidence>
<organism evidence="7 8">
    <name type="scientific">Pseudovibrio denitrificans</name>
    <dbReference type="NCBI Taxonomy" id="258256"/>
    <lineage>
        <taxon>Bacteria</taxon>
        <taxon>Pseudomonadati</taxon>
        <taxon>Pseudomonadota</taxon>
        <taxon>Alphaproteobacteria</taxon>
        <taxon>Hyphomicrobiales</taxon>
        <taxon>Stappiaceae</taxon>
        <taxon>Pseudovibrio</taxon>
    </lineage>
</organism>
<evidence type="ECO:0000256" key="5">
    <source>
        <dbReference type="ARBA" id="ARBA00023004"/>
    </source>
</evidence>
<evidence type="ECO:0000259" key="6">
    <source>
        <dbReference type="Pfam" id="PF02668"/>
    </source>
</evidence>
<dbReference type="Gene3D" id="3.60.130.10">
    <property type="entry name" value="Clavaminate synthase-like"/>
    <property type="match status" value="1"/>
</dbReference>
<keyword evidence="5" id="KW-0408">Iron</keyword>
<dbReference type="InterPro" id="IPR003819">
    <property type="entry name" value="TauD/TfdA-like"/>
</dbReference>
<comment type="similarity">
    <text evidence="1">Belongs to the TfdA dioxygenase family.</text>
</comment>
<gene>
    <name evidence="7" type="ORF">SAMN05444141_107155</name>
</gene>
<dbReference type="GO" id="GO:0046872">
    <property type="term" value="F:metal ion binding"/>
    <property type="evidence" value="ECO:0007669"/>
    <property type="project" value="UniProtKB-KW"/>
</dbReference>
<dbReference type="InterPro" id="IPR051323">
    <property type="entry name" value="AtsK-like"/>
</dbReference>
<protein>
    <submittedName>
        <fullName evidence="7">Taurine dioxygenase</fullName>
    </submittedName>
</protein>
<keyword evidence="2" id="KW-0479">Metal-binding</keyword>
<evidence type="ECO:0000256" key="1">
    <source>
        <dbReference type="ARBA" id="ARBA00005896"/>
    </source>
</evidence>
<name>A0A1I7D1I2_9HYPH</name>
<dbReference type="Proteomes" id="UP000183371">
    <property type="component" value="Unassembled WGS sequence"/>
</dbReference>
<dbReference type="GO" id="GO:0005737">
    <property type="term" value="C:cytoplasm"/>
    <property type="evidence" value="ECO:0007669"/>
    <property type="project" value="TreeGrafter"/>
</dbReference>
<dbReference type="Pfam" id="PF02668">
    <property type="entry name" value="TauD"/>
    <property type="match status" value="1"/>
</dbReference>
<dbReference type="SUPFAM" id="SSF51197">
    <property type="entry name" value="Clavaminate synthase-like"/>
    <property type="match status" value="1"/>
</dbReference>
<accession>A0A1I7D1I2</accession>
<keyword evidence="3 7" id="KW-0223">Dioxygenase</keyword>
<evidence type="ECO:0000256" key="4">
    <source>
        <dbReference type="ARBA" id="ARBA00023002"/>
    </source>
</evidence>
<feature type="domain" description="TauD/TfdA-like" evidence="6">
    <location>
        <begin position="25"/>
        <end position="279"/>
    </location>
</feature>
<keyword evidence="8" id="KW-1185">Reference proteome</keyword>
<dbReference type="EMBL" id="FPBD01000007">
    <property type="protein sequence ID" value="SFU05555.1"/>
    <property type="molecule type" value="Genomic_DNA"/>
</dbReference>
<proteinExistence type="inferred from homology"/>
<dbReference type="GO" id="GO:0000908">
    <property type="term" value="F:taurine dioxygenase activity"/>
    <property type="evidence" value="ECO:0007669"/>
    <property type="project" value="TreeGrafter"/>
</dbReference>
<dbReference type="PANTHER" id="PTHR30468">
    <property type="entry name" value="ALPHA-KETOGLUTARATE-DEPENDENT SULFONATE DIOXYGENASE"/>
    <property type="match status" value="1"/>
</dbReference>
<sequence>MHPNALKAIERIAAEPREAYHHIEVNRLTPVIGAEVSGVDLSEGASKEQHDEIHRAFLENHVLVFRNQTLTKDQQKAFARKFGKLRALPLSDIDGDDPEIVLIRASEKSRFVAGEVWHTDGTADPAPSLGSMLYMHETPEIGCGGDTLFANMHLAYEMLSPAMREFLLGLTAIHDGAVPWKGFTPPEGLPKTEHPIVAKHPDTGRPMLFVNSGFTTHIPDLSEDESTAILNMLFQFVEREQALNCRIRWEPGTLVFWDNRCTQHRAVWDYYPYSRFGERVTVLGTQPTAAEVNRTQKEAELVE</sequence>
<evidence type="ECO:0000313" key="7">
    <source>
        <dbReference type="EMBL" id="SFU05555.1"/>
    </source>
</evidence>
<keyword evidence="4" id="KW-0560">Oxidoreductase</keyword>